<dbReference type="Pfam" id="PF00072">
    <property type="entry name" value="Response_reg"/>
    <property type="match status" value="1"/>
</dbReference>
<dbReference type="InterPro" id="IPR011006">
    <property type="entry name" value="CheY-like_superfamily"/>
</dbReference>
<sequence>MNGHDPDVEADVGVLFVDDDRAFVDAAATFVGRHLPRARTYTAESPAEAREFMEANADDVDCIVSDYEMTHETGIDFLRSVRADYPDLPFILFTGKGSEEVAGDAFRAGATDYLKKEMGTDQFEVLARRIEQSITASRATREAARNRKLLDAAIEAMEDVFYVFDTSGRFLHWNQALVDQTGYTDEEIAAMHPTEFFGDADAERIAEAIATVLDGDDVTIEATVQTNDGNARAYEFTGSLLVDGEGEPFGICGVGRDRSNRAHIDELERILDRLGVPMFGISGDGTLDYVSGTRERLGIDETDVGESVWNVLPWDEQSEFGTAIRKGIEAGISTQVPVTLPDGSSALATCNPSSTTVSVRVYLTGLD</sequence>
<dbReference type="InterPro" id="IPR000014">
    <property type="entry name" value="PAS"/>
</dbReference>
<evidence type="ECO:0000313" key="6">
    <source>
        <dbReference type="Proteomes" id="UP000243250"/>
    </source>
</evidence>
<accession>A0A1I6H839</accession>
<dbReference type="InterPro" id="IPR001789">
    <property type="entry name" value="Sig_transdc_resp-reg_receiver"/>
</dbReference>
<gene>
    <name evidence="5" type="ORF">SAMN04488124_1902</name>
</gene>
<dbReference type="InterPro" id="IPR035965">
    <property type="entry name" value="PAS-like_dom_sf"/>
</dbReference>
<dbReference type="STRING" id="555875.SAMN04488124_1902"/>
<dbReference type="PROSITE" id="PS50110">
    <property type="entry name" value="RESPONSE_REGULATORY"/>
    <property type="match status" value="1"/>
</dbReference>
<dbReference type="Gene3D" id="3.40.50.2300">
    <property type="match status" value="1"/>
</dbReference>
<dbReference type="Pfam" id="PF08448">
    <property type="entry name" value="PAS_4"/>
    <property type="match status" value="1"/>
</dbReference>
<dbReference type="InterPro" id="IPR050595">
    <property type="entry name" value="Bact_response_regulator"/>
</dbReference>
<keyword evidence="6" id="KW-1185">Reference proteome</keyword>
<feature type="modified residue" description="4-aspartylphosphate" evidence="2">
    <location>
        <position position="66"/>
    </location>
</feature>
<evidence type="ECO:0000313" key="5">
    <source>
        <dbReference type="EMBL" id="SFR50635.1"/>
    </source>
</evidence>
<dbReference type="GO" id="GO:0000160">
    <property type="term" value="P:phosphorelay signal transduction system"/>
    <property type="evidence" value="ECO:0007669"/>
    <property type="project" value="InterPro"/>
</dbReference>
<name>A0A1I6H839_9EURY</name>
<feature type="domain" description="PAS" evidence="4">
    <location>
        <begin position="146"/>
        <end position="216"/>
    </location>
</feature>
<evidence type="ECO:0000259" key="4">
    <source>
        <dbReference type="PROSITE" id="PS50112"/>
    </source>
</evidence>
<evidence type="ECO:0000256" key="2">
    <source>
        <dbReference type="PROSITE-ProRule" id="PRU00169"/>
    </source>
</evidence>
<dbReference type="CDD" id="cd00156">
    <property type="entry name" value="REC"/>
    <property type="match status" value="1"/>
</dbReference>
<dbReference type="SMART" id="SM00091">
    <property type="entry name" value="PAS"/>
    <property type="match status" value="2"/>
</dbReference>
<dbReference type="InterPro" id="IPR013656">
    <property type="entry name" value="PAS_4"/>
</dbReference>
<dbReference type="EMBL" id="FOYS01000003">
    <property type="protein sequence ID" value="SFR50635.1"/>
    <property type="molecule type" value="Genomic_DNA"/>
</dbReference>
<evidence type="ECO:0000259" key="3">
    <source>
        <dbReference type="PROSITE" id="PS50110"/>
    </source>
</evidence>
<dbReference type="NCBIfam" id="TIGR00229">
    <property type="entry name" value="sensory_box"/>
    <property type="match status" value="1"/>
</dbReference>
<organism evidence="5 6">
    <name type="scientific">Halogeometricum limi</name>
    <dbReference type="NCBI Taxonomy" id="555875"/>
    <lineage>
        <taxon>Archaea</taxon>
        <taxon>Methanobacteriati</taxon>
        <taxon>Methanobacteriota</taxon>
        <taxon>Stenosarchaea group</taxon>
        <taxon>Halobacteria</taxon>
        <taxon>Halobacteriales</taxon>
        <taxon>Haloferacaceae</taxon>
        <taxon>Halogeometricum</taxon>
    </lineage>
</organism>
<dbReference type="RefSeq" id="WP_175501465.1">
    <property type="nucleotide sequence ID" value="NZ_FOYS01000003.1"/>
</dbReference>
<dbReference type="SMART" id="SM00448">
    <property type="entry name" value="REC"/>
    <property type="match status" value="1"/>
</dbReference>
<dbReference type="PANTHER" id="PTHR44591:SF3">
    <property type="entry name" value="RESPONSE REGULATORY DOMAIN-CONTAINING PROTEIN"/>
    <property type="match status" value="1"/>
</dbReference>
<dbReference type="CDD" id="cd00130">
    <property type="entry name" value="PAS"/>
    <property type="match status" value="1"/>
</dbReference>
<protein>
    <submittedName>
        <fullName evidence="5">PAS domain S-box-containing protein</fullName>
    </submittedName>
</protein>
<dbReference type="Proteomes" id="UP000243250">
    <property type="component" value="Unassembled WGS sequence"/>
</dbReference>
<reference evidence="6" key="1">
    <citation type="submission" date="2016-10" db="EMBL/GenBank/DDBJ databases">
        <authorList>
            <person name="Varghese N."/>
            <person name="Submissions S."/>
        </authorList>
    </citation>
    <scope>NUCLEOTIDE SEQUENCE [LARGE SCALE GENOMIC DNA]</scope>
    <source>
        <strain evidence="6">CGMCC 1.8711</strain>
    </source>
</reference>
<proteinExistence type="predicted"/>
<dbReference type="PANTHER" id="PTHR44591">
    <property type="entry name" value="STRESS RESPONSE REGULATOR PROTEIN 1"/>
    <property type="match status" value="1"/>
</dbReference>
<dbReference type="AlphaFoldDB" id="A0A1I6H839"/>
<dbReference type="PROSITE" id="PS50112">
    <property type="entry name" value="PAS"/>
    <property type="match status" value="1"/>
</dbReference>
<dbReference type="Gene3D" id="3.30.450.20">
    <property type="entry name" value="PAS domain"/>
    <property type="match status" value="1"/>
</dbReference>
<dbReference type="SUPFAM" id="SSF52172">
    <property type="entry name" value="CheY-like"/>
    <property type="match status" value="1"/>
</dbReference>
<evidence type="ECO:0000256" key="1">
    <source>
        <dbReference type="ARBA" id="ARBA00022553"/>
    </source>
</evidence>
<dbReference type="SUPFAM" id="SSF55785">
    <property type="entry name" value="PYP-like sensor domain (PAS domain)"/>
    <property type="match status" value="1"/>
</dbReference>
<feature type="domain" description="Response regulatory" evidence="3">
    <location>
        <begin position="13"/>
        <end position="131"/>
    </location>
</feature>
<keyword evidence="1 2" id="KW-0597">Phosphoprotein</keyword>
<dbReference type="OrthoDB" id="282445at2157"/>